<organism evidence="1 2">
    <name type="scientific">Christiangramia sediminicola</name>
    <dbReference type="NCBI Taxonomy" id="3073267"/>
    <lineage>
        <taxon>Bacteria</taxon>
        <taxon>Pseudomonadati</taxon>
        <taxon>Bacteroidota</taxon>
        <taxon>Flavobacteriia</taxon>
        <taxon>Flavobacteriales</taxon>
        <taxon>Flavobacteriaceae</taxon>
        <taxon>Christiangramia</taxon>
    </lineage>
</organism>
<proteinExistence type="predicted"/>
<accession>A0ABU1ETA2</accession>
<keyword evidence="2" id="KW-1185">Reference proteome</keyword>
<name>A0ABU1ETA2_9FLAO</name>
<dbReference type="Proteomes" id="UP001257234">
    <property type="component" value="Unassembled WGS sequence"/>
</dbReference>
<evidence type="ECO:0000313" key="2">
    <source>
        <dbReference type="Proteomes" id="UP001257234"/>
    </source>
</evidence>
<reference evidence="2" key="1">
    <citation type="submission" date="2023-07" db="EMBL/GenBank/DDBJ databases">
        <title>Christiangramia sp. SM2212., a novel bacterium of the family Flavobacteriaceae isolated from the sea sediment.</title>
        <authorList>
            <person name="Wang J."/>
            <person name="Zhang X."/>
        </authorList>
    </citation>
    <scope>NUCLEOTIDE SEQUENCE [LARGE SCALE GENOMIC DNA]</scope>
    <source>
        <strain evidence="2">SM2212</strain>
    </source>
</reference>
<gene>
    <name evidence="1" type="ORF">RE431_11195</name>
</gene>
<dbReference type="RefSeq" id="WP_309562071.1">
    <property type="nucleotide sequence ID" value="NZ_JAVJIU010000004.1"/>
</dbReference>
<dbReference type="EMBL" id="JAVJIU010000004">
    <property type="protein sequence ID" value="MDR5591204.1"/>
    <property type="molecule type" value="Genomic_DNA"/>
</dbReference>
<sequence length="260" mass="30824">MKLNETLYNEFYSYVNKSLQATLNETIKTITNHSNFKFGNDRDKLEVLDNLKIDFRGDGHFNYLQAKGVSYKNGKFEIVKSEFDEVIETCGVNLETTEFGVFQNENDKLKSFAYKSFHQATCILNYCLELQIIKEFEQAIDGKEFSKKDNQLEFSTHSNKTPHPIFKDVHYSNLIEYCINEYSENYQVNRVFASVLYQVFRGDMKKQNQKLFAEYWNENFSHFYKLKIDKKHSGLDSFEENNTRHKEIELIINELLDYKV</sequence>
<comment type="caution">
    <text evidence="1">The sequence shown here is derived from an EMBL/GenBank/DDBJ whole genome shotgun (WGS) entry which is preliminary data.</text>
</comment>
<protein>
    <submittedName>
        <fullName evidence="1">Uncharacterized protein</fullName>
    </submittedName>
</protein>
<evidence type="ECO:0000313" key="1">
    <source>
        <dbReference type="EMBL" id="MDR5591204.1"/>
    </source>
</evidence>